<feature type="signal peptide" evidence="1">
    <location>
        <begin position="1"/>
        <end position="29"/>
    </location>
</feature>
<reference evidence="3 4" key="1">
    <citation type="submission" date="2013-03" db="EMBL/GenBank/DDBJ databases">
        <authorList>
            <person name="Fiebig A."/>
            <person name="Goeker M."/>
            <person name="Klenk H.-P.P."/>
        </authorList>
    </citation>
    <scope>NUCLEOTIDE SEQUENCE [LARGE SCALE GENOMIC DNA]</scope>
    <source>
        <strain evidence="4">DSM 19469</strain>
    </source>
</reference>
<evidence type="ECO:0000256" key="1">
    <source>
        <dbReference type="SAM" id="SignalP"/>
    </source>
</evidence>
<protein>
    <submittedName>
        <fullName evidence="3">Putative thio:disulfide interchange protein</fullName>
    </submittedName>
</protein>
<evidence type="ECO:0000313" key="4">
    <source>
        <dbReference type="Proteomes" id="UP000019593"/>
    </source>
</evidence>
<organism evidence="3 4">
    <name type="scientific">Roseicyclus elongatus DSM 19469</name>
    <dbReference type="NCBI Taxonomy" id="1294273"/>
    <lineage>
        <taxon>Bacteria</taxon>
        <taxon>Pseudomonadati</taxon>
        <taxon>Pseudomonadota</taxon>
        <taxon>Alphaproteobacteria</taxon>
        <taxon>Rhodobacterales</taxon>
        <taxon>Roseobacteraceae</taxon>
        <taxon>Roseicyclus</taxon>
    </lineage>
</organism>
<sequence>MQKAFAKSALSVACLSVILGATSSLPAAAQFMGRSADDVVQVTLVEGWRMSDTRHMAGIRIDLAPGWKTYWRAPGDGGVPTELRLTEAEGITGLAIHWPRPEVFFSNGMRSIGYRDDVILPLELVLSGDGPHRLAGRIDMGVCQDVCMPITVEISGQFEADPARDPMIGAALSDRPLNATESGAGEVRCAVEPISDGLRVTVTAPLQATGNDETMVVEHADASIWVSEAMTQRDGGTLTGVADIVPPDHGPFALNRSDLRITVIGSRMAVDLGGCTG</sequence>
<dbReference type="STRING" id="1294273.roselon_00679"/>
<keyword evidence="4" id="KW-1185">Reference proteome</keyword>
<dbReference type="OrthoDB" id="9811036at2"/>
<evidence type="ECO:0000259" key="2">
    <source>
        <dbReference type="Pfam" id="PF11412"/>
    </source>
</evidence>
<proteinExistence type="predicted"/>
<dbReference type="HOGENOM" id="CLU_047910_1_0_5"/>
<dbReference type="Pfam" id="PF11412">
    <property type="entry name" value="DsbD_N"/>
    <property type="match status" value="1"/>
</dbReference>
<dbReference type="Proteomes" id="UP000019593">
    <property type="component" value="Chromosome"/>
</dbReference>
<accession>W8RZ18</accession>
<dbReference type="KEGG" id="red:roselon_00679"/>
<name>W8RZ18_9RHOB</name>
<dbReference type="AlphaFoldDB" id="W8RZ18"/>
<keyword evidence="1" id="KW-0732">Signal</keyword>
<dbReference type="InterPro" id="IPR028250">
    <property type="entry name" value="DsbDN"/>
</dbReference>
<dbReference type="eggNOG" id="COG4233">
    <property type="taxonomic scope" value="Bacteria"/>
</dbReference>
<evidence type="ECO:0000313" key="3">
    <source>
        <dbReference type="EMBL" id="AHM03112.1"/>
    </source>
</evidence>
<feature type="chain" id="PRO_5004912625" evidence="1">
    <location>
        <begin position="30"/>
        <end position="277"/>
    </location>
</feature>
<gene>
    <name evidence="3" type="ORF">roselon_00679</name>
</gene>
<dbReference type="EMBL" id="CP004372">
    <property type="protein sequence ID" value="AHM03112.1"/>
    <property type="molecule type" value="Genomic_DNA"/>
</dbReference>
<feature type="domain" description="Thiol:disulfide interchange protein DsbD N-terminal" evidence="2">
    <location>
        <begin position="51"/>
        <end position="153"/>
    </location>
</feature>